<evidence type="ECO:0000313" key="2">
    <source>
        <dbReference type="WBParaSite" id="ES5_v2.g30106.t1"/>
    </source>
</evidence>
<name>A0AC34GKN4_9BILA</name>
<sequence length="167" mass="17986">MFYYSLNGYAQLATVFPDLLNAQICDVSAVAPNTQTSIPGTVEKDQSLFYQIPANISTGLTLKLDIHEGAATVYASLTSRLPSSADYDFVANATAENLGQIYISPDDLQSVQSSSLMFISDIVALEKVDVIVFTAVVGIADATNFTLHYEPLDTTDNNSTATQRVDC</sequence>
<accession>A0AC34GKN4</accession>
<reference evidence="2" key="1">
    <citation type="submission" date="2022-11" db="UniProtKB">
        <authorList>
            <consortium name="WormBaseParasite"/>
        </authorList>
    </citation>
    <scope>IDENTIFICATION</scope>
</reference>
<organism evidence="1 2">
    <name type="scientific">Panagrolaimus sp. ES5</name>
    <dbReference type="NCBI Taxonomy" id="591445"/>
    <lineage>
        <taxon>Eukaryota</taxon>
        <taxon>Metazoa</taxon>
        <taxon>Ecdysozoa</taxon>
        <taxon>Nematoda</taxon>
        <taxon>Chromadorea</taxon>
        <taxon>Rhabditida</taxon>
        <taxon>Tylenchina</taxon>
        <taxon>Panagrolaimomorpha</taxon>
        <taxon>Panagrolaimoidea</taxon>
        <taxon>Panagrolaimidae</taxon>
        <taxon>Panagrolaimus</taxon>
    </lineage>
</organism>
<dbReference type="Proteomes" id="UP000887579">
    <property type="component" value="Unplaced"/>
</dbReference>
<evidence type="ECO:0000313" key="1">
    <source>
        <dbReference type="Proteomes" id="UP000887579"/>
    </source>
</evidence>
<protein>
    <submittedName>
        <fullName evidence="2">Uncharacterized protein</fullName>
    </submittedName>
</protein>
<dbReference type="WBParaSite" id="ES5_v2.g30106.t1">
    <property type="protein sequence ID" value="ES5_v2.g30106.t1"/>
    <property type="gene ID" value="ES5_v2.g30106"/>
</dbReference>
<proteinExistence type="predicted"/>